<evidence type="ECO:0000313" key="1">
    <source>
        <dbReference type="EMBL" id="KAE8037838.1"/>
    </source>
</evidence>
<gene>
    <name evidence="1" type="ORF">FH972_010393</name>
</gene>
<protein>
    <submittedName>
        <fullName evidence="1">Uncharacterized protein</fullName>
    </submittedName>
</protein>
<accession>A0A660KQY5</accession>
<dbReference type="EMBL" id="CM017324">
    <property type="protein sequence ID" value="KAE8037838.1"/>
    <property type="molecule type" value="Genomic_DNA"/>
</dbReference>
<evidence type="ECO:0000313" key="2">
    <source>
        <dbReference type="Proteomes" id="UP000327013"/>
    </source>
</evidence>
<proteinExistence type="predicted"/>
<keyword evidence="2" id="KW-1185">Reference proteome</keyword>
<name>A0A660KQY5_9ROSI</name>
<dbReference type="OrthoDB" id="1762317at2759"/>
<reference evidence="1 2" key="1">
    <citation type="submission" date="2019-06" db="EMBL/GenBank/DDBJ databases">
        <title>A chromosomal-level reference genome of Carpinus fangiana (Coryloideae, Betulaceae).</title>
        <authorList>
            <person name="Yang X."/>
            <person name="Wang Z."/>
            <person name="Zhang L."/>
            <person name="Hao G."/>
            <person name="Liu J."/>
            <person name="Yang Y."/>
        </authorList>
    </citation>
    <scope>NUCLEOTIDE SEQUENCE [LARGE SCALE GENOMIC DNA]</scope>
    <source>
        <strain evidence="1">Cfa_2016G</strain>
        <tissue evidence="1">Leaf</tissue>
    </source>
</reference>
<dbReference type="Proteomes" id="UP000327013">
    <property type="component" value="Chromosome 4"/>
</dbReference>
<dbReference type="AlphaFoldDB" id="A0A660KQY5"/>
<sequence>MPMAKLQRNLASYKAGLVGAGAEQHAGKGAVAIVGQESELIGDGSVEELAVVLQDGAEEPPRQGPGLERRVEAATGCGLAVACPGARNHREGPELEGVSPFQAKTAAESRVMAITVWSWVEKMLQELGMPPMANPRRPLSGTGLDA</sequence>
<organism evidence="1 2">
    <name type="scientific">Carpinus fangiana</name>
    <dbReference type="NCBI Taxonomy" id="176857"/>
    <lineage>
        <taxon>Eukaryota</taxon>
        <taxon>Viridiplantae</taxon>
        <taxon>Streptophyta</taxon>
        <taxon>Embryophyta</taxon>
        <taxon>Tracheophyta</taxon>
        <taxon>Spermatophyta</taxon>
        <taxon>Magnoliopsida</taxon>
        <taxon>eudicotyledons</taxon>
        <taxon>Gunneridae</taxon>
        <taxon>Pentapetalae</taxon>
        <taxon>rosids</taxon>
        <taxon>fabids</taxon>
        <taxon>Fagales</taxon>
        <taxon>Betulaceae</taxon>
        <taxon>Carpinus</taxon>
    </lineage>
</organism>